<name>E7RKS9_9BACL</name>
<comment type="caution">
    <text evidence="1">The sequence shown here is derived from an EMBL/GenBank/DDBJ whole genome shotgun (WGS) entry which is preliminary data.</text>
</comment>
<reference evidence="1 2" key="1">
    <citation type="journal article" date="2011" name="J. Bacteriol.">
        <title>The Draft Genome of Planococcus donghaensis MPA1U2 Reveals Nonsporulation Pathways Controlled by a Conserved Spo0A Regulon.</title>
        <authorList>
            <person name="Pearson M.D."/>
            <person name="Noller H.F."/>
        </authorList>
    </citation>
    <scope>NUCLEOTIDE SEQUENCE [LARGE SCALE GENOMIC DNA]</scope>
    <source>
        <strain evidence="1 2">MPA1U2</strain>
    </source>
</reference>
<gene>
    <name evidence="1" type="ORF">GPDM_15519</name>
</gene>
<dbReference type="Proteomes" id="UP000003052">
    <property type="component" value="Unassembled WGS sequence"/>
</dbReference>
<sequence>MLGSEWEMDTRVWRGICAVRGWIRAFRETYARSSKNTRDLGAYARSNENTRGAGEVMRGPWKIRAVQQKYAWRRKLPTMLRKYVLFLLETRDIENI</sequence>
<evidence type="ECO:0000313" key="1">
    <source>
        <dbReference type="EMBL" id="EGA88509.1"/>
    </source>
</evidence>
<evidence type="ECO:0000313" key="2">
    <source>
        <dbReference type="Proteomes" id="UP000003052"/>
    </source>
</evidence>
<proteinExistence type="predicted"/>
<accession>E7RKS9</accession>
<protein>
    <submittedName>
        <fullName evidence="1">Uncharacterized protein</fullName>
    </submittedName>
</protein>
<organism evidence="1 2">
    <name type="scientific">Planococcus donghaensis MPA1U2</name>
    <dbReference type="NCBI Taxonomy" id="933115"/>
    <lineage>
        <taxon>Bacteria</taxon>
        <taxon>Bacillati</taxon>
        <taxon>Bacillota</taxon>
        <taxon>Bacilli</taxon>
        <taxon>Bacillales</taxon>
        <taxon>Caryophanaceae</taxon>
        <taxon>Planococcus</taxon>
    </lineage>
</organism>
<dbReference type="EMBL" id="AEPB01000057">
    <property type="protein sequence ID" value="EGA88509.1"/>
    <property type="molecule type" value="Genomic_DNA"/>
</dbReference>
<dbReference type="AlphaFoldDB" id="E7RKS9"/>